<feature type="domain" description="MOSC" evidence="1">
    <location>
        <begin position="28"/>
        <end position="162"/>
    </location>
</feature>
<sequence length="223" mass="25178">MQICSVNIGKAGWIECEGKRVLSAITKIPTKDQVFLSALGLQGDEQANKIRHGGLDKAVCAYPEEYYDDWEQELCMELPFGSFGENLTVQGMRESEVHIGDIFMWGEALLEVTQPRPPCHKLAKKFGKPQLPLLFQNLGRTGFLMRVLQEGWVSMESQFVCSKTHPSQISIARVNDVMYKDIRNKELLTAILQVEALSPSVRTTFKLRLAGHYEDSTNRLQGM</sequence>
<proteinExistence type="predicted"/>
<dbReference type="RefSeq" id="WP_076113760.1">
    <property type="nucleotide sequence ID" value="NZ_MPTB01000049.1"/>
</dbReference>
<evidence type="ECO:0000313" key="2">
    <source>
        <dbReference type="EMBL" id="OMD40838.1"/>
    </source>
</evidence>
<name>A0ABX3GYP5_PAEBO</name>
<accession>A0ABX3GYP5</accession>
<evidence type="ECO:0000313" key="3">
    <source>
        <dbReference type="Proteomes" id="UP000187412"/>
    </source>
</evidence>
<evidence type="ECO:0000259" key="1">
    <source>
        <dbReference type="PROSITE" id="PS51340"/>
    </source>
</evidence>
<dbReference type="InterPro" id="IPR005163">
    <property type="entry name" value="Tri_helical_YiiM-like"/>
</dbReference>
<dbReference type="InterPro" id="IPR011037">
    <property type="entry name" value="Pyrv_Knase-like_insert_dom_sf"/>
</dbReference>
<dbReference type="PANTHER" id="PTHR30212">
    <property type="entry name" value="PROTEIN YIIM"/>
    <property type="match status" value="1"/>
</dbReference>
<comment type="caution">
    <text evidence="2">The sequence shown here is derived from an EMBL/GenBank/DDBJ whole genome shotgun (WGS) entry which is preliminary data.</text>
</comment>
<dbReference type="Pfam" id="PF03475">
    <property type="entry name" value="YiiM_3-alpha"/>
    <property type="match status" value="1"/>
</dbReference>
<keyword evidence="3" id="KW-1185">Reference proteome</keyword>
<dbReference type="EMBL" id="MPTB01000049">
    <property type="protein sequence ID" value="OMD40838.1"/>
    <property type="molecule type" value="Genomic_DNA"/>
</dbReference>
<dbReference type="Proteomes" id="UP000187412">
    <property type="component" value="Unassembled WGS sequence"/>
</dbReference>
<dbReference type="InterPro" id="IPR005302">
    <property type="entry name" value="MoCF_Sase_C"/>
</dbReference>
<organism evidence="2 3">
    <name type="scientific">Paenibacillus borealis</name>
    <dbReference type="NCBI Taxonomy" id="160799"/>
    <lineage>
        <taxon>Bacteria</taxon>
        <taxon>Bacillati</taxon>
        <taxon>Bacillota</taxon>
        <taxon>Bacilli</taxon>
        <taxon>Bacillales</taxon>
        <taxon>Paenibacillaceae</taxon>
        <taxon>Paenibacillus</taxon>
    </lineage>
</organism>
<gene>
    <name evidence="2" type="ORF">BSK56_28190</name>
</gene>
<dbReference type="PROSITE" id="PS51340">
    <property type="entry name" value="MOSC"/>
    <property type="match status" value="1"/>
</dbReference>
<protein>
    <recommendedName>
        <fullName evidence="1">MOSC domain-containing protein</fullName>
    </recommendedName>
</protein>
<dbReference type="SUPFAM" id="SSF50800">
    <property type="entry name" value="PK beta-barrel domain-like"/>
    <property type="match status" value="1"/>
</dbReference>
<dbReference type="Pfam" id="PF03473">
    <property type="entry name" value="MOSC"/>
    <property type="match status" value="1"/>
</dbReference>
<reference evidence="2 3" key="1">
    <citation type="submission" date="2016-10" db="EMBL/GenBank/DDBJ databases">
        <title>Paenibacillus species isolates.</title>
        <authorList>
            <person name="Beno S.M."/>
        </authorList>
    </citation>
    <scope>NUCLEOTIDE SEQUENCE [LARGE SCALE GENOMIC DNA]</scope>
    <source>
        <strain evidence="2 3">FSL H7-0744</strain>
    </source>
</reference>
<dbReference type="InterPro" id="IPR052353">
    <property type="entry name" value="Benzoxazolinone_Detox_Enz"/>
</dbReference>
<dbReference type="Gene3D" id="2.40.33.20">
    <property type="entry name" value="PK beta-barrel domain-like"/>
    <property type="match status" value="1"/>
</dbReference>
<dbReference type="PANTHER" id="PTHR30212:SF2">
    <property type="entry name" value="PROTEIN YIIM"/>
    <property type="match status" value="1"/>
</dbReference>